<proteinExistence type="predicted"/>
<gene>
    <name evidence="1" type="ORF">RDWZM_004357</name>
</gene>
<protein>
    <submittedName>
        <fullName evidence="1">Uncharacterized protein</fullName>
    </submittedName>
</protein>
<evidence type="ECO:0000313" key="2">
    <source>
        <dbReference type="Proteomes" id="UP001142055"/>
    </source>
</evidence>
<reference evidence="1" key="1">
    <citation type="submission" date="2022-12" db="EMBL/GenBank/DDBJ databases">
        <title>Genome assemblies of Blomia tropicalis.</title>
        <authorList>
            <person name="Cui Y."/>
        </authorList>
    </citation>
    <scope>NUCLEOTIDE SEQUENCE</scope>
    <source>
        <tissue evidence="1">Adult mites</tissue>
    </source>
</reference>
<name>A0A9Q0MJV1_BLOTA</name>
<keyword evidence="2" id="KW-1185">Reference proteome</keyword>
<dbReference type="EMBL" id="JAPWDV010000001">
    <property type="protein sequence ID" value="KAJ6225812.1"/>
    <property type="molecule type" value="Genomic_DNA"/>
</dbReference>
<comment type="caution">
    <text evidence="1">The sequence shown here is derived from an EMBL/GenBank/DDBJ whole genome shotgun (WGS) entry which is preliminary data.</text>
</comment>
<evidence type="ECO:0000313" key="1">
    <source>
        <dbReference type="EMBL" id="KAJ6225812.1"/>
    </source>
</evidence>
<dbReference type="AlphaFoldDB" id="A0A9Q0MJV1"/>
<dbReference type="Proteomes" id="UP001142055">
    <property type="component" value="Chromosome 1"/>
</dbReference>
<sequence length="248" mass="28821">MHCKRKNHTALNCDKPVMNNIQTQNGLPVLVLLQEPIIYQTIKTTRPILPKMNETLNVSEHLLITTTKKSTSTTTTKRSTECQTARKRIRTKLPKYEQKSIQTQTIFSSFNETNHQVVRNDLSLSLNKTNETVSNQKCSSFTQTFIDDFDDKISDPIKEDAFLVNDMQYFDQSAQTEEFPITLNEMEHQSKINFDDSNGGNEEQFKFPSLDIEFIDIETQTIWNYDRTTQTDLINHDEPNEKLEDLLF</sequence>
<organism evidence="1 2">
    <name type="scientific">Blomia tropicalis</name>
    <name type="common">Mite</name>
    <dbReference type="NCBI Taxonomy" id="40697"/>
    <lineage>
        <taxon>Eukaryota</taxon>
        <taxon>Metazoa</taxon>
        <taxon>Ecdysozoa</taxon>
        <taxon>Arthropoda</taxon>
        <taxon>Chelicerata</taxon>
        <taxon>Arachnida</taxon>
        <taxon>Acari</taxon>
        <taxon>Acariformes</taxon>
        <taxon>Sarcoptiformes</taxon>
        <taxon>Astigmata</taxon>
        <taxon>Glycyphagoidea</taxon>
        <taxon>Echimyopodidae</taxon>
        <taxon>Blomia</taxon>
    </lineage>
</organism>
<accession>A0A9Q0MJV1</accession>